<feature type="region of interest" description="Disordered" evidence="1">
    <location>
        <begin position="1"/>
        <end position="46"/>
    </location>
</feature>
<feature type="region of interest" description="Disordered" evidence="1">
    <location>
        <begin position="229"/>
        <end position="252"/>
    </location>
</feature>
<evidence type="ECO:0000313" key="2">
    <source>
        <dbReference type="EMBL" id="KAL0062270.1"/>
    </source>
</evidence>
<accession>A0ABR2ZLZ3</accession>
<feature type="compositionally biased region" description="Basic and acidic residues" evidence="1">
    <location>
        <begin position="232"/>
        <end position="242"/>
    </location>
</feature>
<protein>
    <submittedName>
        <fullName evidence="2">Ribosylnicotinamide kinase</fullName>
    </submittedName>
</protein>
<dbReference type="Gene3D" id="3.40.50.300">
    <property type="entry name" value="P-loop containing nucleotide triphosphate hydrolases"/>
    <property type="match status" value="1"/>
</dbReference>
<organism evidence="2 3">
    <name type="scientific">Marasmius tenuissimus</name>
    <dbReference type="NCBI Taxonomy" id="585030"/>
    <lineage>
        <taxon>Eukaryota</taxon>
        <taxon>Fungi</taxon>
        <taxon>Dikarya</taxon>
        <taxon>Basidiomycota</taxon>
        <taxon>Agaricomycotina</taxon>
        <taxon>Agaricomycetes</taxon>
        <taxon>Agaricomycetidae</taxon>
        <taxon>Agaricales</taxon>
        <taxon>Marasmiineae</taxon>
        <taxon>Marasmiaceae</taxon>
        <taxon>Marasmius</taxon>
    </lineage>
</organism>
<dbReference type="EMBL" id="JBBXMP010000109">
    <property type="protein sequence ID" value="KAL0062270.1"/>
    <property type="molecule type" value="Genomic_DNA"/>
</dbReference>
<keyword evidence="3" id="KW-1185">Reference proteome</keyword>
<proteinExistence type="predicted"/>
<evidence type="ECO:0000256" key="1">
    <source>
        <dbReference type="SAM" id="MobiDB-lite"/>
    </source>
</evidence>
<dbReference type="InterPro" id="IPR027417">
    <property type="entry name" value="P-loop_NTPase"/>
</dbReference>
<dbReference type="GO" id="GO:0016301">
    <property type="term" value="F:kinase activity"/>
    <property type="evidence" value="ECO:0007669"/>
    <property type="project" value="UniProtKB-KW"/>
</dbReference>
<gene>
    <name evidence="2" type="primary">NRK1_3</name>
    <name evidence="2" type="ORF">AAF712_010839</name>
</gene>
<name>A0ABR2ZLZ3_9AGAR</name>
<dbReference type="Proteomes" id="UP001437256">
    <property type="component" value="Unassembled WGS sequence"/>
</dbReference>
<keyword evidence="2" id="KW-0808">Transferase</keyword>
<comment type="caution">
    <text evidence="2">The sequence shown here is derived from an EMBL/GenBank/DDBJ whole genome shotgun (WGS) entry which is preliminary data.</text>
</comment>
<evidence type="ECO:0000313" key="3">
    <source>
        <dbReference type="Proteomes" id="UP001437256"/>
    </source>
</evidence>
<keyword evidence="2" id="KW-0418">Kinase</keyword>
<dbReference type="SUPFAM" id="SSF52540">
    <property type="entry name" value="P-loop containing nucleoside triphosphate hydrolases"/>
    <property type="match status" value="1"/>
</dbReference>
<reference evidence="2 3" key="1">
    <citation type="submission" date="2024-05" db="EMBL/GenBank/DDBJ databases">
        <title>A draft genome resource for the thread blight pathogen Marasmius tenuissimus strain MS-2.</title>
        <authorList>
            <person name="Yulfo-Soto G.E."/>
            <person name="Baruah I.K."/>
            <person name="Amoako-Attah I."/>
            <person name="Bukari Y."/>
            <person name="Meinhardt L.W."/>
            <person name="Bailey B.A."/>
            <person name="Cohen S.P."/>
        </authorList>
    </citation>
    <scope>NUCLEOTIDE SEQUENCE [LARGE SCALE GENOMIC DNA]</scope>
    <source>
        <strain evidence="2 3">MS-2</strain>
    </source>
</reference>
<sequence>MKRGHIVGKNYPRETPSELSSEQPHSAPGCMFRSPLTAPPLNRTTDDLIPVEKLPKDPEFGFENWDDPEGAVEWDRMANYLTELKKTGVLGEHHSVDSFNQNAAVPVDDEVISKWKKLSEKVFTERQSQGENLVWVIVDGFLLYWDERIVSTLDVKAFVRISEDVAKARREARSYYTPEGDTWRDPPQYWEKIVWPAYLKAHKHIFENGDVVAGIPKPGNDLIVLESAQGGDEGHGQRRDGEGTETFPHSFM</sequence>